<accession>A0A9D4C1Y5</accession>
<feature type="compositionally biased region" description="Low complexity" evidence="1">
    <location>
        <begin position="161"/>
        <end position="175"/>
    </location>
</feature>
<evidence type="ECO:0000313" key="3">
    <source>
        <dbReference type="Proteomes" id="UP000828390"/>
    </source>
</evidence>
<sequence length="213" mass="23846">MVFGQSAYTDSPPSVLRPQLQWWIDEKTILAGVPLLTPQSSFHLEMNASKEGWSAHPEPLNLIISGMWSPQESHLQNNLEMRAVFCAVPHFQSHLRDSFVIMSTYNTCHGLHPRTGRNTFSLPVYGNQKLTPFLQELQHLSLYQTHTRSSQRPGRRFVSQTPVTSVGVDTSSGSGQPDLSHVWLSTGRPVCDQRLSQTSYVRESCLRSISVGG</sequence>
<comment type="caution">
    <text evidence="2">The sequence shown here is derived from an EMBL/GenBank/DDBJ whole genome shotgun (WGS) entry which is preliminary data.</text>
</comment>
<evidence type="ECO:0000256" key="1">
    <source>
        <dbReference type="SAM" id="MobiDB-lite"/>
    </source>
</evidence>
<reference evidence="2" key="1">
    <citation type="journal article" date="2019" name="bioRxiv">
        <title>The Genome of the Zebra Mussel, Dreissena polymorpha: A Resource for Invasive Species Research.</title>
        <authorList>
            <person name="McCartney M.A."/>
            <person name="Auch B."/>
            <person name="Kono T."/>
            <person name="Mallez S."/>
            <person name="Zhang Y."/>
            <person name="Obille A."/>
            <person name="Becker A."/>
            <person name="Abrahante J.E."/>
            <person name="Garbe J."/>
            <person name="Badalamenti J.P."/>
            <person name="Herman A."/>
            <person name="Mangelson H."/>
            <person name="Liachko I."/>
            <person name="Sullivan S."/>
            <person name="Sone E.D."/>
            <person name="Koren S."/>
            <person name="Silverstein K.A.T."/>
            <person name="Beckman K.B."/>
            <person name="Gohl D.M."/>
        </authorList>
    </citation>
    <scope>NUCLEOTIDE SEQUENCE</scope>
    <source>
        <strain evidence="2">Duluth1</strain>
        <tissue evidence="2">Whole animal</tissue>
    </source>
</reference>
<reference evidence="2" key="2">
    <citation type="submission" date="2020-11" db="EMBL/GenBank/DDBJ databases">
        <authorList>
            <person name="McCartney M.A."/>
            <person name="Auch B."/>
            <person name="Kono T."/>
            <person name="Mallez S."/>
            <person name="Becker A."/>
            <person name="Gohl D.M."/>
            <person name="Silverstein K.A.T."/>
            <person name="Koren S."/>
            <person name="Bechman K.B."/>
            <person name="Herman A."/>
            <person name="Abrahante J.E."/>
            <person name="Garbe J."/>
        </authorList>
    </citation>
    <scope>NUCLEOTIDE SEQUENCE</scope>
    <source>
        <strain evidence="2">Duluth1</strain>
        <tissue evidence="2">Whole animal</tissue>
    </source>
</reference>
<gene>
    <name evidence="2" type="ORF">DPMN_058331</name>
</gene>
<evidence type="ECO:0000313" key="2">
    <source>
        <dbReference type="EMBL" id="KAH3715619.1"/>
    </source>
</evidence>
<dbReference type="AlphaFoldDB" id="A0A9D4C1Y5"/>
<dbReference type="EMBL" id="JAIWYP010000013">
    <property type="protein sequence ID" value="KAH3715619.1"/>
    <property type="molecule type" value="Genomic_DNA"/>
</dbReference>
<proteinExistence type="predicted"/>
<feature type="region of interest" description="Disordered" evidence="1">
    <location>
        <begin position="147"/>
        <end position="175"/>
    </location>
</feature>
<name>A0A9D4C1Y5_DREPO</name>
<protein>
    <submittedName>
        <fullName evidence="2">Uncharacterized protein</fullName>
    </submittedName>
</protein>
<dbReference type="Proteomes" id="UP000828390">
    <property type="component" value="Unassembled WGS sequence"/>
</dbReference>
<keyword evidence="3" id="KW-1185">Reference proteome</keyword>
<organism evidence="2 3">
    <name type="scientific">Dreissena polymorpha</name>
    <name type="common">Zebra mussel</name>
    <name type="synonym">Mytilus polymorpha</name>
    <dbReference type="NCBI Taxonomy" id="45954"/>
    <lineage>
        <taxon>Eukaryota</taxon>
        <taxon>Metazoa</taxon>
        <taxon>Spiralia</taxon>
        <taxon>Lophotrochozoa</taxon>
        <taxon>Mollusca</taxon>
        <taxon>Bivalvia</taxon>
        <taxon>Autobranchia</taxon>
        <taxon>Heteroconchia</taxon>
        <taxon>Euheterodonta</taxon>
        <taxon>Imparidentia</taxon>
        <taxon>Neoheterodontei</taxon>
        <taxon>Myida</taxon>
        <taxon>Dreissenoidea</taxon>
        <taxon>Dreissenidae</taxon>
        <taxon>Dreissena</taxon>
    </lineage>
</organism>